<comment type="caution">
    <text evidence="1">The sequence shown here is derived from an EMBL/GenBank/DDBJ whole genome shotgun (WGS) entry which is preliminary data.</text>
</comment>
<reference evidence="1" key="2">
    <citation type="submission" date="2021-04" db="EMBL/GenBank/DDBJ databases">
        <authorList>
            <person name="Gilroy R."/>
        </authorList>
    </citation>
    <scope>NUCLEOTIDE SEQUENCE</scope>
    <source>
        <strain evidence="1">811</strain>
    </source>
</reference>
<name>A0A9D2AGX0_9FIRM</name>
<gene>
    <name evidence="1" type="ORF">H9741_07995</name>
</gene>
<protein>
    <submittedName>
        <fullName evidence="1">DUF1700 domain-containing protein</fullName>
    </submittedName>
</protein>
<sequence length="189" mass="21179">MTSKQWFKRLKRALGSLPRNERDAAVQFYTEMYEDKRENGETEADILAGFGLPESVAANILSEKDPLPPAPSAGSTVARWGGRLFPVYLRRDPRVCRPLFAHRHGRIAVRKRSGCLSCGHRRLCLGPDRPGKGDGSRRRGAPRHRDCYGGRRTFNDPLLCTLRKGIVFCLQKIAGLYGQNDDGKREGVT</sequence>
<dbReference type="Pfam" id="PF22564">
    <property type="entry name" value="HAAS"/>
    <property type="match status" value="1"/>
</dbReference>
<accession>A0A9D2AGX0</accession>
<organism evidence="1 2">
    <name type="scientific">Candidatus Borkfalkia faecipullorum</name>
    <dbReference type="NCBI Taxonomy" id="2838510"/>
    <lineage>
        <taxon>Bacteria</taxon>
        <taxon>Bacillati</taxon>
        <taxon>Bacillota</taxon>
        <taxon>Clostridia</taxon>
        <taxon>Christensenellales</taxon>
        <taxon>Christensenellaceae</taxon>
        <taxon>Candidatus Borkfalkia</taxon>
    </lineage>
</organism>
<proteinExistence type="predicted"/>
<dbReference type="Proteomes" id="UP000824204">
    <property type="component" value="Unassembled WGS sequence"/>
</dbReference>
<reference evidence="1" key="1">
    <citation type="journal article" date="2021" name="PeerJ">
        <title>Extensive microbial diversity within the chicken gut microbiome revealed by metagenomics and culture.</title>
        <authorList>
            <person name="Gilroy R."/>
            <person name="Ravi A."/>
            <person name="Getino M."/>
            <person name="Pursley I."/>
            <person name="Horton D.L."/>
            <person name="Alikhan N.F."/>
            <person name="Baker D."/>
            <person name="Gharbi K."/>
            <person name="Hall N."/>
            <person name="Watson M."/>
            <person name="Adriaenssens E.M."/>
            <person name="Foster-Nyarko E."/>
            <person name="Jarju S."/>
            <person name="Secka A."/>
            <person name="Antonio M."/>
            <person name="Oren A."/>
            <person name="Chaudhuri R.R."/>
            <person name="La Ragione R."/>
            <person name="Hildebrand F."/>
            <person name="Pallen M.J."/>
        </authorList>
    </citation>
    <scope>NUCLEOTIDE SEQUENCE</scope>
    <source>
        <strain evidence="1">811</strain>
    </source>
</reference>
<evidence type="ECO:0000313" key="1">
    <source>
        <dbReference type="EMBL" id="HIX08395.1"/>
    </source>
</evidence>
<dbReference type="AlphaFoldDB" id="A0A9D2AGX0"/>
<dbReference type="EMBL" id="DXFX01000103">
    <property type="protein sequence ID" value="HIX08395.1"/>
    <property type="molecule type" value="Genomic_DNA"/>
</dbReference>
<evidence type="ECO:0000313" key="2">
    <source>
        <dbReference type="Proteomes" id="UP000824204"/>
    </source>
</evidence>